<dbReference type="AlphaFoldDB" id="A0A0R1GX41"/>
<feature type="transmembrane region" description="Helical" evidence="1">
    <location>
        <begin position="347"/>
        <end position="368"/>
    </location>
</feature>
<sequence length="896" mass="102528">MVIKRHIRTNQPIKHQKRNWPPYLLSFLVPSLLFTSYFFYRGVVPFGHSSILTVDLGQQYIDFFAFYRHNLFTHPSNLLFTFSKGLGGTLIGTFAYYLTSPLNLLVFLFPESQLPGAIFVIISCKIGLIGLTGYHYFKRRFNFKQTRIALALAVSYALSGYVITNNFNLMWLDSVILLPLLVLAVDYLVESPTIPSSGIHKHNLLIVLSLTWFSNFYTGMMIILFTTLYFLIRLCQYSHLKNKGLRWQKLRFYVVQNFFSGMLNAVVLLPTFLELLQGKAKSTENIFNLHFSVQPQNLLAKLFSGSFDFDEMSQGMPNFYFGAILLVFLLAYFLCKQFPIKERLLNLGLIVFLLLSMCFDPLILLWHAGQFPTWYPGRFSFVLSFFALILVAKYLEYWQSGSAKLSPNKIKVIGLILLALITFVGSKLVAFQFLDQARMFITIGLLIVGLLLLVYRGQLRIVTTTLLVSLITLDVATNLVGSLQDITYQDYADYINYTKAVRTATTSVNQKQQSLFRIEKDFLRSDDDSFSSGYAGVGQFNSVIEKNQIDYLRDLGLVTNANAFSNGFPTVVSDSLLGIKYYLTENQAFEEKRQVASFEQLSYRPDFKLYQPVRTVGQINLIRNPYALPFAYLTKKEIKETLRSNTGRMNQEAILQSILPSNTPYFTQLTLPKATLKNFELTAGQKYKTVLPGQTGTVSFTFTPSTDAPYYLSIPHWLVKDDVKIYVNKHQINNSDLASEPKLINVAAAQKTYPIKITFEAKNILDLNELYLYQFNLPQFKVATKRLQQTAPQIRQLSARKLVSSSFHTKSRQILQTQIPVTSYSGRWLVYDHQERIKTTDWNNVMLQVPLKAGTHKLRFVYQPIGLYYGLAISTLTLLVFLINAFVTRNQQEKAD</sequence>
<organism evidence="2 3">
    <name type="scientific">Amylolactobacillus amylotrophicus DSM 20534</name>
    <dbReference type="NCBI Taxonomy" id="1423722"/>
    <lineage>
        <taxon>Bacteria</taxon>
        <taxon>Bacillati</taxon>
        <taxon>Bacillota</taxon>
        <taxon>Bacilli</taxon>
        <taxon>Lactobacillales</taxon>
        <taxon>Lactobacillaceae</taxon>
        <taxon>Amylolactobacillus</taxon>
    </lineage>
</organism>
<protein>
    <recommendedName>
        <fullName evidence="4">YfhO family protein</fullName>
    </recommendedName>
</protein>
<feature type="transmembrane region" description="Helical" evidence="1">
    <location>
        <begin position="319"/>
        <end position="335"/>
    </location>
</feature>
<evidence type="ECO:0000313" key="3">
    <source>
        <dbReference type="Proteomes" id="UP000050909"/>
    </source>
</evidence>
<dbReference type="PATRIC" id="fig|1423722.3.peg.10"/>
<dbReference type="EMBL" id="AZCV01000001">
    <property type="protein sequence ID" value="KRK38329.1"/>
    <property type="molecule type" value="Genomic_DNA"/>
</dbReference>
<proteinExistence type="predicted"/>
<gene>
    <name evidence="2" type="ORF">FC62_GL000010</name>
</gene>
<feature type="transmembrane region" description="Helical" evidence="1">
    <location>
        <begin position="78"/>
        <end position="97"/>
    </location>
</feature>
<feature type="transmembrane region" description="Helical" evidence="1">
    <location>
        <begin position="437"/>
        <end position="455"/>
    </location>
</feature>
<feature type="transmembrane region" description="Helical" evidence="1">
    <location>
        <begin position="149"/>
        <end position="171"/>
    </location>
</feature>
<evidence type="ECO:0008006" key="4">
    <source>
        <dbReference type="Google" id="ProtNLM"/>
    </source>
</evidence>
<evidence type="ECO:0000256" key="1">
    <source>
        <dbReference type="SAM" id="Phobius"/>
    </source>
</evidence>
<comment type="caution">
    <text evidence="2">The sequence shown here is derived from an EMBL/GenBank/DDBJ whole genome shotgun (WGS) entry which is preliminary data.</text>
</comment>
<keyword evidence="1" id="KW-0812">Transmembrane</keyword>
<dbReference type="RefSeq" id="WP_056946376.1">
    <property type="nucleotide sequence ID" value="NZ_AZCV01000001.1"/>
</dbReference>
<dbReference type="InterPro" id="IPR018580">
    <property type="entry name" value="Uncharacterised_YfhO"/>
</dbReference>
<dbReference type="Pfam" id="PF09586">
    <property type="entry name" value="YfhO"/>
    <property type="match status" value="1"/>
</dbReference>
<dbReference type="PANTHER" id="PTHR38454">
    <property type="entry name" value="INTEGRAL MEMBRANE PROTEIN-RELATED"/>
    <property type="match status" value="1"/>
</dbReference>
<keyword evidence="1" id="KW-0472">Membrane</keyword>
<feature type="transmembrane region" description="Helical" evidence="1">
    <location>
        <begin position="374"/>
        <end position="392"/>
    </location>
</feature>
<name>A0A0R1GX41_9LACO</name>
<keyword evidence="3" id="KW-1185">Reference proteome</keyword>
<feature type="transmembrane region" description="Helical" evidence="1">
    <location>
        <begin position="412"/>
        <end position="431"/>
    </location>
</feature>
<feature type="transmembrane region" description="Helical" evidence="1">
    <location>
        <begin position="212"/>
        <end position="232"/>
    </location>
</feature>
<keyword evidence="1" id="KW-1133">Transmembrane helix</keyword>
<dbReference type="PANTHER" id="PTHR38454:SF1">
    <property type="entry name" value="INTEGRAL MEMBRANE PROTEIN"/>
    <property type="match status" value="1"/>
</dbReference>
<feature type="transmembrane region" description="Helical" evidence="1">
    <location>
        <begin position="46"/>
        <end position="66"/>
    </location>
</feature>
<dbReference type="Proteomes" id="UP000050909">
    <property type="component" value="Unassembled WGS sequence"/>
</dbReference>
<accession>A0A0R1GX41</accession>
<feature type="transmembrane region" description="Helical" evidence="1">
    <location>
        <begin position="20"/>
        <end position="40"/>
    </location>
</feature>
<feature type="transmembrane region" description="Helical" evidence="1">
    <location>
        <begin position="867"/>
        <end position="887"/>
    </location>
</feature>
<feature type="transmembrane region" description="Helical" evidence="1">
    <location>
        <begin position="117"/>
        <end position="137"/>
    </location>
</feature>
<reference evidence="2 3" key="1">
    <citation type="journal article" date="2015" name="Genome Announc.">
        <title>Expanding the biotechnology potential of lactobacilli through comparative genomics of 213 strains and associated genera.</title>
        <authorList>
            <person name="Sun Z."/>
            <person name="Harris H.M."/>
            <person name="McCann A."/>
            <person name="Guo C."/>
            <person name="Argimon S."/>
            <person name="Zhang W."/>
            <person name="Yang X."/>
            <person name="Jeffery I.B."/>
            <person name="Cooney J.C."/>
            <person name="Kagawa T.F."/>
            <person name="Liu W."/>
            <person name="Song Y."/>
            <person name="Salvetti E."/>
            <person name="Wrobel A."/>
            <person name="Rasinkangas P."/>
            <person name="Parkhill J."/>
            <person name="Rea M.C."/>
            <person name="O'Sullivan O."/>
            <person name="Ritari J."/>
            <person name="Douillard F.P."/>
            <person name="Paul Ross R."/>
            <person name="Yang R."/>
            <person name="Briner A.E."/>
            <person name="Felis G.E."/>
            <person name="de Vos W.M."/>
            <person name="Barrangou R."/>
            <person name="Klaenhammer T.R."/>
            <person name="Caufield P.W."/>
            <person name="Cui Y."/>
            <person name="Zhang H."/>
            <person name="O'Toole P.W."/>
        </authorList>
    </citation>
    <scope>NUCLEOTIDE SEQUENCE [LARGE SCALE GENOMIC DNA]</scope>
    <source>
        <strain evidence="2 3">DSM 20534</strain>
    </source>
</reference>
<feature type="transmembrane region" description="Helical" evidence="1">
    <location>
        <begin position="252"/>
        <end position="273"/>
    </location>
</feature>
<evidence type="ECO:0000313" key="2">
    <source>
        <dbReference type="EMBL" id="KRK38329.1"/>
    </source>
</evidence>